<keyword evidence="4 7" id="KW-1133">Transmembrane helix</keyword>
<feature type="region of interest" description="Disordered" evidence="6">
    <location>
        <begin position="192"/>
        <end position="221"/>
    </location>
</feature>
<keyword evidence="2" id="KW-1003">Cell membrane</keyword>
<name>A0A4R0MYA9_9SPHI</name>
<keyword evidence="5 7" id="KW-0472">Membrane</keyword>
<accession>A0A4R0MYA9</accession>
<reference evidence="10 11" key="1">
    <citation type="submission" date="2019-02" db="EMBL/GenBank/DDBJ databases">
        <title>Pedobacter sp. RP-1-13 sp. nov., isolated from Arctic soil.</title>
        <authorList>
            <person name="Dahal R.H."/>
        </authorList>
    </citation>
    <scope>NUCLEOTIDE SEQUENCE [LARGE SCALE GENOMIC DNA]</scope>
    <source>
        <strain evidence="10 11">RP-1-13</strain>
    </source>
</reference>
<evidence type="ECO:0000256" key="3">
    <source>
        <dbReference type="ARBA" id="ARBA00022692"/>
    </source>
</evidence>
<evidence type="ECO:0000313" key="10">
    <source>
        <dbReference type="EMBL" id="TCC92309.1"/>
    </source>
</evidence>
<dbReference type="AlphaFoldDB" id="A0A4R0MYA9"/>
<dbReference type="InterPro" id="IPR043726">
    <property type="entry name" value="LiaI-LiaF-like_TM1"/>
</dbReference>
<dbReference type="Pfam" id="PF18917">
    <property type="entry name" value="LiaI-LiaF-like_TM1"/>
    <property type="match status" value="1"/>
</dbReference>
<evidence type="ECO:0000256" key="4">
    <source>
        <dbReference type="ARBA" id="ARBA00022989"/>
    </source>
</evidence>
<evidence type="ECO:0000259" key="9">
    <source>
        <dbReference type="Pfam" id="PF18917"/>
    </source>
</evidence>
<evidence type="ECO:0000256" key="2">
    <source>
        <dbReference type="ARBA" id="ARBA00022475"/>
    </source>
</evidence>
<keyword evidence="3 7" id="KW-0812">Transmembrane</keyword>
<dbReference type="Proteomes" id="UP000292884">
    <property type="component" value="Unassembled WGS sequence"/>
</dbReference>
<proteinExistence type="predicted"/>
<feature type="region of interest" description="Disordered" evidence="6">
    <location>
        <begin position="96"/>
        <end position="119"/>
    </location>
</feature>
<dbReference type="GO" id="GO:0005886">
    <property type="term" value="C:plasma membrane"/>
    <property type="evidence" value="ECO:0007669"/>
    <property type="project" value="UniProtKB-SubCell"/>
</dbReference>
<evidence type="ECO:0000256" key="6">
    <source>
        <dbReference type="SAM" id="MobiDB-lite"/>
    </source>
</evidence>
<evidence type="ECO:0000256" key="7">
    <source>
        <dbReference type="SAM" id="Phobius"/>
    </source>
</evidence>
<dbReference type="PANTHER" id="PTHR33885">
    <property type="entry name" value="PHAGE SHOCK PROTEIN C"/>
    <property type="match status" value="1"/>
</dbReference>
<comment type="subcellular location">
    <subcellularLocation>
        <location evidence="1">Cell membrane</location>
        <topology evidence="1">Single-pass membrane protein</topology>
    </subcellularLocation>
</comment>
<dbReference type="RefSeq" id="WP_131553249.1">
    <property type="nucleotide sequence ID" value="NZ_SJSK01000002.1"/>
</dbReference>
<sequence length="221" mass="25257">MEKRLFRNEHDKKVAGVASGLADYMQVDITIVRLLFVLATIFLAGTGLLVYIIMWIILPVNNDPVARFNKFNDYFQKNQPNNNPFSTPNAFGDASNTTEQTKWNTPNAGPDFTDATNPNSFKKKDDTSRTIGGLILLIVGFYFLLRQFEILPEWFNIFKIYKLWPLAIVAVGISLIFRNQRKTEWDNFKKTTEEAQKTTDQKPVEDATIIVEDKDSVTPNP</sequence>
<evidence type="ECO:0000256" key="5">
    <source>
        <dbReference type="ARBA" id="ARBA00023136"/>
    </source>
</evidence>
<evidence type="ECO:0000313" key="11">
    <source>
        <dbReference type="Proteomes" id="UP000292884"/>
    </source>
</evidence>
<protein>
    <submittedName>
        <fullName evidence="10">PspC domain-containing protein</fullName>
    </submittedName>
</protein>
<feature type="transmembrane region" description="Helical" evidence="7">
    <location>
        <begin position="130"/>
        <end position="148"/>
    </location>
</feature>
<evidence type="ECO:0000256" key="1">
    <source>
        <dbReference type="ARBA" id="ARBA00004162"/>
    </source>
</evidence>
<comment type="caution">
    <text evidence="10">The sequence shown here is derived from an EMBL/GenBank/DDBJ whole genome shotgun (WGS) entry which is preliminary data.</text>
</comment>
<feature type="transmembrane region" description="Helical" evidence="7">
    <location>
        <begin position="160"/>
        <end position="177"/>
    </location>
</feature>
<feature type="domain" description="LiaI-LiaF-like transmembrane region" evidence="9">
    <location>
        <begin position="131"/>
        <end position="176"/>
    </location>
</feature>
<evidence type="ECO:0000259" key="8">
    <source>
        <dbReference type="Pfam" id="PF04024"/>
    </source>
</evidence>
<dbReference type="InterPro" id="IPR052027">
    <property type="entry name" value="PspC"/>
</dbReference>
<dbReference type="InterPro" id="IPR007168">
    <property type="entry name" value="Phageshock_PspC_N"/>
</dbReference>
<feature type="compositionally biased region" description="Polar residues" evidence="6">
    <location>
        <begin position="96"/>
        <end position="107"/>
    </location>
</feature>
<gene>
    <name evidence="10" type="ORF">EZ428_11320</name>
</gene>
<feature type="transmembrane region" description="Helical" evidence="7">
    <location>
        <begin position="34"/>
        <end position="58"/>
    </location>
</feature>
<dbReference type="OrthoDB" id="5772680at2"/>
<dbReference type="EMBL" id="SJSK01000002">
    <property type="protein sequence ID" value="TCC92309.1"/>
    <property type="molecule type" value="Genomic_DNA"/>
</dbReference>
<feature type="domain" description="Phage shock protein PspC N-terminal" evidence="8">
    <location>
        <begin position="3"/>
        <end position="60"/>
    </location>
</feature>
<keyword evidence="11" id="KW-1185">Reference proteome</keyword>
<dbReference type="PANTHER" id="PTHR33885:SF3">
    <property type="entry name" value="PHAGE SHOCK PROTEIN C"/>
    <property type="match status" value="1"/>
</dbReference>
<organism evidence="10 11">
    <name type="scientific">Pedobacter frigiditerrae</name>
    <dbReference type="NCBI Taxonomy" id="2530452"/>
    <lineage>
        <taxon>Bacteria</taxon>
        <taxon>Pseudomonadati</taxon>
        <taxon>Bacteroidota</taxon>
        <taxon>Sphingobacteriia</taxon>
        <taxon>Sphingobacteriales</taxon>
        <taxon>Sphingobacteriaceae</taxon>
        <taxon>Pedobacter</taxon>
    </lineage>
</organism>
<dbReference type="Pfam" id="PF04024">
    <property type="entry name" value="PspC"/>
    <property type="match status" value="1"/>
</dbReference>